<sequence>MAFTRRSYEEIRDSILAQITKGIVNEKHVYELYRTKHKLSNTPVKEVVKVEGTLNGSPHTFREEVDYKLTGDDMLEWLANGDKPDDRTSFFVNYTFGVPTGITDINPGSVARTIVEAVSREIDFLYAQLNHIYLAGFIDTATGSALDLVVSILGVERKPAEHATGKVTFGRGTEPGEVSVEREAHVYDGKTAYELKSTPVKNIVGVEGTKDGASKTFEKDVDYVLTGDGVEWSAGGKKPDLNSVFYVDYVAYEQIKIPVGTKVSTYARRPEDVKVFESTEEKILERTPEGRWEADIPVRAMVAGTVGNAVAGTITVMPQPPVGVEYVVNREDILNGMEAEADKELRERAKHALEVAGKATLVSLESAVWGVEGVDSVLIEEMSDGVPGVVKLIVDGGETSEIERVINDIRAAGVRVEFSRPKTIHIDVTLTVTLKRGATPASVEGDIEAKVRSYISSLNVGDDVIYSRIVGAALEVEDVYDVNELTIKAFRKEGEEVITSTRENIEIHAEERAVPREVNILVKMSEIGGK</sequence>
<feature type="domain" description="Baseplate protein J-like barrel" evidence="1">
    <location>
        <begin position="256"/>
        <end position="336"/>
    </location>
</feature>
<reference evidence="3" key="1">
    <citation type="submission" date="2020-06" db="EMBL/GenBank/DDBJ databases">
        <title>Unique genomic features of the anaerobic methanotrophic archaea.</title>
        <authorList>
            <person name="Chadwick G.L."/>
            <person name="Skennerton C.T."/>
            <person name="Laso-Perez R."/>
            <person name="Leu A.O."/>
            <person name="Speth D.R."/>
            <person name="Yu H."/>
            <person name="Morgan-Lang C."/>
            <person name="Hatzenpichler R."/>
            <person name="Goudeau D."/>
            <person name="Malmstrom R."/>
            <person name="Brazelton W.J."/>
            <person name="Woyke T."/>
            <person name="Hallam S.J."/>
            <person name="Tyson G.W."/>
            <person name="Wegener G."/>
            <person name="Boetius A."/>
            <person name="Orphan V."/>
        </authorList>
    </citation>
    <scope>NUCLEOTIDE SEQUENCE</scope>
</reference>
<evidence type="ECO:0000313" key="3">
    <source>
        <dbReference type="EMBL" id="QNO53399.1"/>
    </source>
</evidence>
<dbReference type="EMBL" id="MT631541">
    <property type="protein sequence ID" value="QNO53399.1"/>
    <property type="molecule type" value="Genomic_DNA"/>
</dbReference>
<dbReference type="InterPro" id="IPR058530">
    <property type="entry name" value="Baseplate_J-like_C"/>
</dbReference>
<dbReference type="Pfam" id="PF04865">
    <property type="entry name" value="Baseplate_J"/>
    <property type="match status" value="1"/>
</dbReference>
<dbReference type="AlphaFoldDB" id="A0A7G9YZG5"/>
<proteinExistence type="predicted"/>
<organism evidence="3">
    <name type="scientific">Candidatus Methanophagaceae archaeon ANME-1 ERB6</name>
    <dbReference type="NCBI Taxonomy" id="2759912"/>
    <lineage>
        <taxon>Archaea</taxon>
        <taxon>Methanobacteriati</taxon>
        <taxon>Methanobacteriota</taxon>
        <taxon>Stenosarchaea group</taxon>
        <taxon>Methanomicrobia</taxon>
        <taxon>Candidatus Methanophagales</taxon>
        <taxon>Candidatus Methanophagaceae</taxon>
    </lineage>
</organism>
<dbReference type="InterPro" id="IPR006949">
    <property type="entry name" value="Barrel_Baseplate_J-like"/>
</dbReference>
<evidence type="ECO:0000259" key="1">
    <source>
        <dbReference type="Pfam" id="PF04865"/>
    </source>
</evidence>
<name>A0A7G9YZG5_9EURY</name>
<evidence type="ECO:0000259" key="2">
    <source>
        <dbReference type="Pfam" id="PF26079"/>
    </source>
</evidence>
<gene>
    <name evidence="3" type="ORF">JNHLJEBA_00009</name>
</gene>
<accession>A0A7G9YZG5</accession>
<feature type="domain" description="Baseplate J-like C-terminal" evidence="2">
    <location>
        <begin position="426"/>
        <end position="520"/>
    </location>
</feature>
<protein>
    <submittedName>
        <fullName evidence="3">Uncharacterized protein</fullName>
    </submittedName>
</protein>
<dbReference type="Pfam" id="PF26079">
    <property type="entry name" value="Baseplate_J_C"/>
    <property type="match status" value="1"/>
</dbReference>